<evidence type="ECO:0000313" key="7">
    <source>
        <dbReference type="EMBL" id="RLG70600.1"/>
    </source>
</evidence>
<sequence>TKFKHGDMKRFIYKVRKDGLNVLNVQTLENRIKLAAKFLAGFEPGSIVVVSRKLYGQTAVKQFAKLTGAKCFTGRFVPGTFTNPQAQNFVEPGVLIVTGPNTDAQAIEEANKVRIPVVALASTDNSLRRVDFVIPVNNKGRKSIALVYWLLARELLKERGDIKSYSEFKEPVESFEFQIAESQKKKIRQISRRKRKRK</sequence>
<dbReference type="NCBIfam" id="TIGR01012">
    <property type="entry name" value="uS2_euk_arch"/>
    <property type="match status" value="1"/>
</dbReference>
<evidence type="ECO:0000256" key="4">
    <source>
        <dbReference type="ARBA" id="ARBA00035256"/>
    </source>
</evidence>
<evidence type="ECO:0000256" key="5">
    <source>
        <dbReference type="ARBA" id="ARBA00035518"/>
    </source>
</evidence>
<protein>
    <recommendedName>
        <fullName evidence="4">Small ribosomal subunit protein uS2</fullName>
    </recommendedName>
    <alternativeName>
        <fullName evidence="5">30S ribosomal protein S2</fullName>
    </alternativeName>
</protein>
<evidence type="ECO:0000256" key="6">
    <source>
        <dbReference type="RuleBase" id="RU003631"/>
    </source>
</evidence>
<accession>A0A497JKG1</accession>
<evidence type="ECO:0000256" key="1">
    <source>
        <dbReference type="ARBA" id="ARBA00006242"/>
    </source>
</evidence>
<gene>
    <name evidence="7" type="ORF">DRO04_01610</name>
</gene>
<dbReference type="FunFam" id="3.40.50.10490:FF:000030">
    <property type="entry name" value="30S ribosomal protein S2"/>
    <property type="match status" value="1"/>
</dbReference>
<dbReference type="PANTHER" id="PTHR11489">
    <property type="entry name" value="40S RIBOSOMAL PROTEIN SA"/>
    <property type="match status" value="1"/>
</dbReference>
<keyword evidence="2 6" id="KW-0689">Ribosomal protein</keyword>
<dbReference type="AlphaFoldDB" id="A0A497JKG1"/>
<dbReference type="SUPFAM" id="SSF52313">
    <property type="entry name" value="Ribosomal protein S2"/>
    <property type="match status" value="1"/>
</dbReference>
<dbReference type="Pfam" id="PF00318">
    <property type="entry name" value="Ribosomal_S2"/>
    <property type="match status" value="2"/>
</dbReference>
<proteinExistence type="inferred from homology"/>
<evidence type="ECO:0000256" key="2">
    <source>
        <dbReference type="ARBA" id="ARBA00022980"/>
    </source>
</evidence>
<dbReference type="Proteomes" id="UP000278031">
    <property type="component" value="Unassembled WGS sequence"/>
</dbReference>
<dbReference type="PROSITE" id="PS00963">
    <property type="entry name" value="RIBOSOMAL_S2_2"/>
    <property type="match status" value="1"/>
</dbReference>
<reference evidence="7 8" key="1">
    <citation type="submission" date="2018-06" db="EMBL/GenBank/DDBJ databases">
        <title>Extensive metabolic versatility and redundancy in microbially diverse, dynamic hydrothermal sediments.</title>
        <authorList>
            <person name="Dombrowski N."/>
            <person name="Teske A."/>
            <person name="Baker B.J."/>
        </authorList>
    </citation>
    <scope>NUCLEOTIDE SEQUENCE [LARGE SCALE GENOMIC DNA]</scope>
    <source>
        <strain evidence="7">B51_G17</strain>
    </source>
</reference>
<keyword evidence="3 6" id="KW-0687">Ribonucleoprotein</keyword>
<dbReference type="PRINTS" id="PR00395">
    <property type="entry name" value="RIBOSOMALS2"/>
</dbReference>
<comment type="caution">
    <text evidence="7">The sequence shown here is derived from an EMBL/GenBank/DDBJ whole genome shotgun (WGS) entry which is preliminary data.</text>
</comment>
<dbReference type="GO" id="GO:0015935">
    <property type="term" value="C:small ribosomal subunit"/>
    <property type="evidence" value="ECO:0007669"/>
    <property type="project" value="InterPro"/>
</dbReference>
<dbReference type="GO" id="GO:0003735">
    <property type="term" value="F:structural constituent of ribosome"/>
    <property type="evidence" value="ECO:0007669"/>
    <property type="project" value="InterPro"/>
</dbReference>
<dbReference type="EMBL" id="QMWP01000046">
    <property type="protein sequence ID" value="RLG70600.1"/>
    <property type="molecule type" value="Genomic_DNA"/>
</dbReference>
<feature type="non-terminal residue" evidence="7">
    <location>
        <position position="1"/>
    </location>
</feature>
<comment type="similarity">
    <text evidence="1 6">Belongs to the universal ribosomal protein uS2 family.</text>
</comment>
<dbReference type="InterPro" id="IPR001865">
    <property type="entry name" value="Ribosomal_uS2"/>
</dbReference>
<evidence type="ECO:0000313" key="8">
    <source>
        <dbReference type="Proteomes" id="UP000278031"/>
    </source>
</evidence>
<dbReference type="InterPro" id="IPR018130">
    <property type="entry name" value="Ribosomal_uS2_CS"/>
</dbReference>
<evidence type="ECO:0000256" key="3">
    <source>
        <dbReference type="ARBA" id="ARBA00023274"/>
    </source>
</evidence>
<dbReference type="InterPro" id="IPR005707">
    <property type="entry name" value="Ribosomal_uS2_euk/arc"/>
</dbReference>
<name>A0A497JKG1_9ARCH</name>
<dbReference type="Gene3D" id="3.40.50.10490">
    <property type="entry name" value="Glucose-6-phosphate isomerase like protein, domain 1"/>
    <property type="match status" value="1"/>
</dbReference>
<dbReference type="GO" id="GO:0006412">
    <property type="term" value="P:translation"/>
    <property type="evidence" value="ECO:0007669"/>
    <property type="project" value="InterPro"/>
</dbReference>
<dbReference type="InterPro" id="IPR023591">
    <property type="entry name" value="Ribosomal_uS2_flav_dom_sf"/>
</dbReference>
<organism evidence="7 8">
    <name type="scientific">Candidatus Iainarchaeum sp</name>
    <dbReference type="NCBI Taxonomy" id="3101447"/>
    <lineage>
        <taxon>Archaea</taxon>
        <taxon>Candidatus Iainarchaeota</taxon>
        <taxon>Candidatus Iainarchaeia</taxon>
        <taxon>Candidatus Iainarchaeales</taxon>
        <taxon>Candidatus Iainarchaeaceae</taxon>
        <taxon>Candidatus Iainarchaeum</taxon>
    </lineage>
</organism>